<keyword evidence="4 8" id="KW-0032">Aminotransferase</keyword>
<dbReference type="InterPro" id="IPR050596">
    <property type="entry name" value="AspAT/PAT-like"/>
</dbReference>
<dbReference type="RefSeq" id="WP_110439508.1">
    <property type="nucleotide sequence ID" value="NZ_CP046393.1"/>
</dbReference>
<name>A0A318MZP7_9PROT</name>
<evidence type="ECO:0000313" key="10">
    <source>
        <dbReference type="EMBL" id="PXY98916.1"/>
    </source>
</evidence>
<dbReference type="GO" id="GO:0006520">
    <property type="term" value="P:amino acid metabolic process"/>
    <property type="evidence" value="ECO:0007669"/>
    <property type="project" value="InterPro"/>
</dbReference>
<gene>
    <name evidence="10" type="ORF">DK869_08060</name>
</gene>
<dbReference type="GO" id="GO:0004069">
    <property type="term" value="F:L-aspartate:2-oxoglutarate aminotransferase activity"/>
    <property type="evidence" value="ECO:0007669"/>
    <property type="project" value="UniProtKB-EC"/>
</dbReference>
<dbReference type="EC" id="2.6.1.-" evidence="8"/>
<comment type="catalytic activity">
    <reaction evidence="7">
        <text>L-aspartate + 2-oxoglutarate = oxaloacetate + L-glutamate</text>
        <dbReference type="Rhea" id="RHEA:21824"/>
        <dbReference type="ChEBI" id="CHEBI:16452"/>
        <dbReference type="ChEBI" id="CHEBI:16810"/>
        <dbReference type="ChEBI" id="CHEBI:29985"/>
        <dbReference type="ChEBI" id="CHEBI:29991"/>
        <dbReference type="EC" id="2.6.1.1"/>
    </reaction>
</comment>
<evidence type="ECO:0000256" key="3">
    <source>
        <dbReference type="ARBA" id="ARBA00011738"/>
    </source>
</evidence>
<dbReference type="PANTHER" id="PTHR46383">
    <property type="entry name" value="ASPARTATE AMINOTRANSFERASE"/>
    <property type="match status" value="1"/>
</dbReference>
<evidence type="ECO:0000256" key="6">
    <source>
        <dbReference type="ARBA" id="ARBA00022898"/>
    </source>
</evidence>
<evidence type="ECO:0000256" key="2">
    <source>
        <dbReference type="ARBA" id="ARBA00007441"/>
    </source>
</evidence>
<evidence type="ECO:0000259" key="9">
    <source>
        <dbReference type="Pfam" id="PF00155"/>
    </source>
</evidence>
<protein>
    <recommendedName>
        <fullName evidence="8">Aminotransferase</fullName>
        <ecNumber evidence="8">2.6.1.-</ecNumber>
    </recommendedName>
</protein>
<accession>A0A318MZP7</accession>
<dbReference type="SUPFAM" id="SSF53383">
    <property type="entry name" value="PLP-dependent transferases"/>
    <property type="match status" value="1"/>
</dbReference>
<reference evidence="10 11" key="1">
    <citation type="submission" date="2018-05" db="EMBL/GenBank/DDBJ databases">
        <title>Reference genomes for bee gut microbiota database.</title>
        <authorList>
            <person name="Ellegaard K.M."/>
        </authorList>
    </citation>
    <scope>NUCLEOTIDE SEQUENCE [LARGE SCALE GENOMIC DNA]</scope>
    <source>
        <strain evidence="10 11">ESL0284</strain>
    </source>
</reference>
<evidence type="ECO:0000256" key="4">
    <source>
        <dbReference type="ARBA" id="ARBA00022576"/>
    </source>
</evidence>
<keyword evidence="6" id="KW-0663">Pyridoxal phosphate</keyword>
<dbReference type="EMBL" id="QGLT01000005">
    <property type="protein sequence ID" value="PXY98916.1"/>
    <property type="molecule type" value="Genomic_DNA"/>
</dbReference>
<evidence type="ECO:0000256" key="5">
    <source>
        <dbReference type="ARBA" id="ARBA00022679"/>
    </source>
</evidence>
<comment type="caution">
    <text evidence="10">The sequence shown here is derived from an EMBL/GenBank/DDBJ whole genome shotgun (WGS) entry which is preliminary data.</text>
</comment>
<sequence length="401" mass="43462">MDILSARLKKIQPSQTLVISAKARAMKSKGQDVISLSAGEPDFDTPINIKNAGIAAIQSGQTKYTDVGGTPAVRQAVAQRLKADYNIDYQPEEIMVSSGGKQVIFNAMMASLNPGDEVIIPSPCWVSYPDIVTLAGGTPVIIPCKEEHAGFKLQPEQLSAAITSKTKWLILNSPCNPTGAVYSKEELQALCDVLMQYPNVWVLTDDIYSKLVYDGVVAPTVVQVEPRLKERTITMNGVSKAYSMTGWRIGYAAAPVEFIKAMIKLQGQSTTNPCSISQAATVEALTGSQDSVADMVATYQKRRNLVLDNLNGAPGLSCLKPMGAFYLFVSMKNCLGKTTSKGTKINSDQDFVTALLEEEGVATVHGAAFMMDGYFRISYATNTELLKEACLRIKHFCMNLS</sequence>
<evidence type="ECO:0000256" key="1">
    <source>
        <dbReference type="ARBA" id="ARBA00001933"/>
    </source>
</evidence>
<dbReference type="InterPro" id="IPR004839">
    <property type="entry name" value="Aminotransferase_I/II_large"/>
</dbReference>
<feature type="domain" description="Aminotransferase class I/classII large" evidence="9">
    <location>
        <begin position="32"/>
        <end position="393"/>
    </location>
</feature>
<comment type="cofactor">
    <cofactor evidence="1 8">
        <name>pyridoxal 5'-phosphate</name>
        <dbReference type="ChEBI" id="CHEBI:597326"/>
    </cofactor>
</comment>
<proteinExistence type="inferred from homology"/>
<comment type="subunit">
    <text evidence="3">Homodimer.</text>
</comment>
<dbReference type="Pfam" id="PF00155">
    <property type="entry name" value="Aminotran_1_2"/>
    <property type="match status" value="1"/>
</dbReference>
<dbReference type="AlphaFoldDB" id="A0A318MZP7"/>
<dbReference type="PROSITE" id="PS00105">
    <property type="entry name" value="AA_TRANSFER_CLASS_1"/>
    <property type="match status" value="1"/>
</dbReference>
<organism evidence="10 11">
    <name type="scientific">Commensalibacter melissae</name>
    <dbReference type="NCBI Taxonomy" id="2070537"/>
    <lineage>
        <taxon>Bacteria</taxon>
        <taxon>Pseudomonadati</taxon>
        <taxon>Pseudomonadota</taxon>
        <taxon>Alphaproteobacteria</taxon>
        <taxon>Acetobacterales</taxon>
        <taxon>Acetobacteraceae</taxon>
    </lineage>
</organism>
<comment type="similarity">
    <text evidence="2 8">Belongs to the class-I pyridoxal-phosphate-dependent aminotransferase family.</text>
</comment>
<evidence type="ECO:0000313" key="11">
    <source>
        <dbReference type="Proteomes" id="UP000247565"/>
    </source>
</evidence>
<dbReference type="Gene3D" id="3.40.640.10">
    <property type="entry name" value="Type I PLP-dependent aspartate aminotransferase-like (Major domain)"/>
    <property type="match status" value="1"/>
</dbReference>
<dbReference type="OrthoDB" id="9763453at2"/>
<dbReference type="Proteomes" id="UP000247565">
    <property type="component" value="Unassembled WGS sequence"/>
</dbReference>
<dbReference type="InterPro" id="IPR015424">
    <property type="entry name" value="PyrdxlP-dep_Trfase"/>
</dbReference>
<evidence type="ECO:0000256" key="8">
    <source>
        <dbReference type="RuleBase" id="RU000481"/>
    </source>
</evidence>
<dbReference type="PANTHER" id="PTHR46383:SF1">
    <property type="entry name" value="ASPARTATE AMINOTRANSFERASE"/>
    <property type="match status" value="1"/>
</dbReference>
<dbReference type="InterPro" id="IPR004838">
    <property type="entry name" value="NHTrfase_class1_PyrdxlP-BS"/>
</dbReference>
<keyword evidence="5 8" id="KW-0808">Transferase</keyword>
<dbReference type="Gene3D" id="3.90.1150.10">
    <property type="entry name" value="Aspartate Aminotransferase, domain 1"/>
    <property type="match status" value="1"/>
</dbReference>
<keyword evidence="11" id="KW-1185">Reference proteome</keyword>
<dbReference type="InterPro" id="IPR015422">
    <property type="entry name" value="PyrdxlP-dep_Trfase_small"/>
</dbReference>
<evidence type="ECO:0000256" key="7">
    <source>
        <dbReference type="ARBA" id="ARBA00049185"/>
    </source>
</evidence>
<dbReference type="InterPro" id="IPR015421">
    <property type="entry name" value="PyrdxlP-dep_Trfase_major"/>
</dbReference>
<dbReference type="GO" id="GO:0030170">
    <property type="term" value="F:pyridoxal phosphate binding"/>
    <property type="evidence" value="ECO:0007669"/>
    <property type="project" value="InterPro"/>
</dbReference>
<dbReference type="FunFam" id="3.40.640.10:FF:000033">
    <property type="entry name" value="Aspartate aminotransferase"/>
    <property type="match status" value="1"/>
</dbReference>
<dbReference type="CDD" id="cd00609">
    <property type="entry name" value="AAT_like"/>
    <property type="match status" value="1"/>
</dbReference>